<dbReference type="Pfam" id="PF13649">
    <property type="entry name" value="Methyltransf_25"/>
    <property type="match status" value="1"/>
</dbReference>
<keyword evidence="4" id="KW-1185">Reference proteome</keyword>
<protein>
    <submittedName>
        <fullName evidence="3">Trans-aconitate 2-methyltransferase</fullName>
    </submittedName>
</protein>
<dbReference type="InterPro" id="IPR041698">
    <property type="entry name" value="Methyltransf_25"/>
</dbReference>
<dbReference type="InterPro" id="IPR029063">
    <property type="entry name" value="SAM-dependent_MTases_sf"/>
</dbReference>
<sequence>MAWNPEIYNQFKDIRYKPFYDLASLLKEDTKGTAIDIGCGTGEQTAILANRFPNLSFIGVDSSPEMLQKSSGYVGDRVLFKEATIEETAHSQQQWDLIFSNAALQWADKHEELFPALLDRIKPGGQFAVQMPLQNENMLNILLRELADEAPYKSWLSGWNRQSSVLTLDAYAQMLFDGNMVDIQLSQKVYPIIANSHQELFNFISGSALIPYLERLTEQQKPLFTAAFMQKIKEAYPQLPAFYAFKRILIYAQKNV</sequence>
<dbReference type="GO" id="GO:0030798">
    <property type="term" value="F:trans-aconitate 2-methyltransferase activity"/>
    <property type="evidence" value="ECO:0007669"/>
    <property type="project" value="InterPro"/>
</dbReference>
<name>A0A1X7JT99_9SPHI</name>
<dbReference type="AlphaFoldDB" id="A0A1X7JT99"/>
<keyword evidence="1 3" id="KW-0489">Methyltransferase</keyword>
<dbReference type="RefSeq" id="WP_085472896.1">
    <property type="nucleotide sequence ID" value="NZ_CP038029.1"/>
</dbReference>
<dbReference type="EMBL" id="FXAU01000003">
    <property type="protein sequence ID" value="SMG31401.1"/>
    <property type="molecule type" value="Genomic_DNA"/>
</dbReference>
<organism evidence="3 4">
    <name type="scientific">Sphingobacterium psychroaquaticum</name>
    <dbReference type="NCBI Taxonomy" id="561061"/>
    <lineage>
        <taxon>Bacteria</taxon>
        <taxon>Pseudomonadati</taxon>
        <taxon>Bacteroidota</taxon>
        <taxon>Sphingobacteriia</taxon>
        <taxon>Sphingobacteriales</taxon>
        <taxon>Sphingobacteriaceae</taxon>
        <taxon>Sphingobacterium</taxon>
    </lineage>
</organism>
<keyword evidence="2 3" id="KW-0808">Transferase</keyword>
<evidence type="ECO:0000256" key="1">
    <source>
        <dbReference type="ARBA" id="ARBA00022603"/>
    </source>
</evidence>
<dbReference type="OrthoDB" id="9789123at2"/>
<dbReference type="STRING" id="561061.SAMN05660862_2174"/>
<dbReference type="GO" id="GO:0032259">
    <property type="term" value="P:methylation"/>
    <property type="evidence" value="ECO:0007669"/>
    <property type="project" value="UniProtKB-KW"/>
</dbReference>
<evidence type="ECO:0000313" key="3">
    <source>
        <dbReference type="EMBL" id="SMG31401.1"/>
    </source>
</evidence>
<dbReference type="InterPro" id="IPR023149">
    <property type="entry name" value="Trans_acon_MeTrfase_C"/>
</dbReference>
<dbReference type="Gene3D" id="1.10.150.290">
    <property type="entry name" value="S-adenosyl-L-methionine-dependent methyltransferases"/>
    <property type="match status" value="1"/>
</dbReference>
<dbReference type="SUPFAM" id="SSF53335">
    <property type="entry name" value="S-adenosyl-L-methionine-dependent methyltransferases"/>
    <property type="match status" value="1"/>
</dbReference>
<gene>
    <name evidence="3" type="ORF">SAMN05660862_2174</name>
</gene>
<evidence type="ECO:0000256" key="2">
    <source>
        <dbReference type="ARBA" id="ARBA00022679"/>
    </source>
</evidence>
<dbReference type="PANTHER" id="PTHR43861">
    <property type="entry name" value="TRANS-ACONITATE 2-METHYLTRANSFERASE-RELATED"/>
    <property type="match status" value="1"/>
</dbReference>
<evidence type="ECO:0000313" key="4">
    <source>
        <dbReference type="Proteomes" id="UP000192980"/>
    </source>
</evidence>
<reference evidence="3 4" key="1">
    <citation type="submission" date="2017-04" db="EMBL/GenBank/DDBJ databases">
        <authorList>
            <person name="Afonso C.L."/>
            <person name="Miller P.J."/>
            <person name="Scott M.A."/>
            <person name="Spackman E."/>
            <person name="Goraichik I."/>
            <person name="Dimitrov K.M."/>
            <person name="Suarez D.L."/>
            <person name="Swayne D.E."/>
        </authorList>
    </citation>
    <scope>NUCLEOTIDE SEQUENCE [LARGE SCALE GENOMIC DNA]</scope>
    <source>
        <strain evidence="3 4">DSM 22418</strain>
    </source>
</reference>
<dbReference type="PANTHER" id="PTHR43861:SF1">
    <property type="entry name" value="TRANS-ACONITATE 2-METHYLTRANSFERASE"/>
    <property type="match status" value="1"/>
</dbReference>
<accession>A0A1X7JT99</accession>
<dbReference type="Proteomes" id="UP000192980">
    <property type="component" value="Unassembled WGS sequence"/>
</dbReference>
<proteinExistence type="predicted"/>
<dbReference type="CDD" id="cd02440">
    <property type="entry name" value="AdoMet_MTases"/>
    <property type="match status" value="1"/>
</dbReference>
<dbReference type="Gene3D" id="3.40.50.150">
    <property type="entry name" value="Vaccinia Virus protein VP39"/>
    <property type="match status" value="1"/>
</dbReference>